<feature type="region of interest" description="Disordered" evidence="1">
    <location>
        <begin position="1"/>
        <end position="28"/>
    </location>
</feature>
<evidence type="ECO:0000313" key="3">
    <source>
        <dbReference type="Proteomes" id="UP001152622"/>
    </source>
</evidence>
<dbReference type="EMBL" id="JAINUF010000008">
    <property type="protein sequence ID" value="KAJ8352841.1"/>
    <property type="molecule type" value="Genomic_DNA"/>
</dbReference>
<dbReference type="AlphaFoldDB" id="A0A9Q1IUJ6"/>
<dbReference type="Proteomes" id="UP001152622">
    <property type="component" value="Chromosome 8"/>
</dbReference>
<comment type="caution">
    <text evidence="2">The sequence shown here is derived from an EMBL/GenBank/DDBJ whole genome shotgun (WGS) entry which is preliminary data.</text>
</comment>
<dbReference type="OrthoDB" id="10595143at2759"/>
<keyword evidence="3" id="KW-1185">Reference proteome</keyword>
<protein>
    <submittedName>
        <fullName evidence="2">Uncharacterized protein</fullName>
    </submittedName>
</protein>
<evidence type="ECO:0000256" key="1">
    <source>
        <dbReference type="SAM" id="MobiDB-lite"/>
    </source>
</evidence>
<proteinExistence type="predicted"/>
<organism evidence="2 3">
    <name type="scientific">Synaphobranchus kaupii</name>
    <name type="common">Kaup's arrowtooth eel</name>
    <dbReference type="NCBI Taxonomy" id="118154"/>
    <lineage>
        <taxon>Eukaryota</taxon>
        <taxon>Metazoa</taxon>
        <taxon>Chordata</taxon>
        <taxon>Craniata</taxon>
        <taxon>Vertebrata</taxon>
        <taxon>Euteleostomi</taxon>
        <taxon>Actinopterygii</taxon>
        <taxon>Neopterygii</taxon>
        <taxon>Teleostei</taxon>
        <taxon>Anguilliformes</taxon>
        <taxon>Synaphobranchidae</taxon>
        <taxon>Synaphobranchus</taxon>
    </lineage>
</organism>
<reference evidence="2" key="1">
    <citation type="journal article" date="2023" name="Science">
        <title>Genome structures resolve the early diversification of teleost fishes.</title>
        <authorList>
            <person name="Parey E."/>
            <person name="Louis A."/>
            <person name="Montfort J."/>
            <person name="Bouchez O."/>
            <person name="Roques C."/>
            <person name="Iampietro C."/>
            <person name="Lluch J."/>
            <person name="Castinel A."/>
            <person name="Donnadieu C."/>
            <person name="Desvignes T."/>
            <person name="Floi Bucao C."/>
            <person name="Jouanno E."/>
            <person name="Wen M."/>
            <person name="Mejri S."/>
            <person name="Dirks R."/>
            <person name="Jansen H."/>
            <person name="Henkel C."/>
            <person name="Chen W.J."/>
            <person name="Zahm M."/>
            <person name="Cabau C."/>
            <person name="Klopp C."/>
            <person name="Thompson A.W."/>
            <person name="Robinson-Rechavi M."/>
            <person name="Braasch I."/>
            <person name="Lecointre G."/>
            <person name="Bobe J."/>
            <person name="Postlethwait J.H."/>
            <person name="Berthelot C."/>
            <person name="Roest Crollius H."/>
            <person name="Guiguen Y."/>
        </authorList>
    </citation>
    <scope>NUCLEOTIDE SEQUENCE</scope>
    <source>
        <strain evidence="2">WJC10195</strain>
    </source>
</reference>
<gene>
    <name evidence="2" type="ORF">SKAU_G00243170</name>
</gene>
<name>A0A9Q1IUJ6_SYNKA</name>
<feature type="region of interest" description="Disordered" evidence="1">
    <location>
        <begin position="126"/>
        <end position="148"/>
    </location>
</feature>
<sequence>MASCSQRVAEDHSRGSWPSASGGSEAIGRGRRKVPGVCALALGGNPFPRRRLNGGPRLGAGVQQRSSALFVCAELCPMGGLRGRWDGNNQAEFSGAKWPLTDSYNCSVDQAGFSGDKEAAARNCGNGKWAGDNRGAQKPKRFDSDSQRLVKLATMSERNSDTATVQNRPAQ</sequence>
<accession>A0A9Q1IUJ6</accession>
<evidence type="ECO:0000313" key="2">
    <source>
        <dbReference type="EMBL" id="KAJ8352841.1"/>
    </source>
</evidence>